<keyword evidence="5" id="KW-0645">Protease</keyword>
<dbReference type="Proteomes" id="UP000272729">
    <property type="component" value="Unassembled WGS sequence"/>
</dbReference>
<evidence type="ECO:0000256" key="4">
    <source>
        <dbReference type="ARBA" id="ARBA00023157"/>
    </source>
</evidence>
<dbReference type="InterPro" id="IPR043504">
    <property type="entry name" value="Peptidase_S1_PA_chymotrypsin"/>
</dbReference>
<evidence type="ECO:0000256" key="1">
    <source>
        <dbReference type="ARBA" id="ARBA00004613"/>
    </source>
</evidence>
<evidence type="ECO:0000259" key="7">
    <source>
        <dbReference type="PROSITE" id="PS50240"/>
    </source>
</evidence>
<dbReference type="Pfam" id="PF00089">
    <property type="entry name" value="Trypsin"/>
    <property type="match status" value="1"/>
</dbReference>
<dbReference type="CDD" id="cd00190">
    <property type="entry name" value="Tryp_SPc"/>
    <property type="match status" value="1"/>
</dbReference>
<protein>
    <submittedName>
        <fullName evidence="8">Trypsin</fullName>
    </submittedName>
</protein>
<keyword evidence="5" id="KW-0720">Serine protease</keyword>
<dbReference type="PRINTS" id="PR00722">
    <property type="entry name" value="CHYMOTRYPSIN"/>
</dbReference>
<dbReference type="InterPro" id="IPR009003">
    <property type="entry name" value="Peptidase_S1_PA"/>
</dbReference>
<dbReference type="GO" id="GO:0004252">
    <property type="term" value="F:serine-type endopeptidase activity"/>
    <property type="evidence" value="ECO:0007669"/>
    <property type="project" value="InterPro"/>
</dbReference>
<feature type="signal peptide" evidence="6">
    <location>
        <begin position="1"/>
        <end position="20"/>
    </location>
</feature>
<organism evidence="8 9">
    <name type="scientific">Saccharothrix variisporea</name>
    <dbReference type="NCBI Taxonomy" id="543527"/>
    <lineage>
        <taxon>Bacteria</taxon>
        <taxon>Bacillati</taxon>
        <taxon>Actinomycetota</taxon>
        <taxon>Actinomycetes</taxon>
        <taxon>Pseudonocardiales</taxon>
        <taxon>Pseudonocardiaceae</taxon>
        <taxon>Saccharothrix</taxon>
    </lineage>
</organism>
<dbReference type="GO" id="GO:0051604">
    <property type="term" value="P:protein maturation"/>
    <property type="evidence" value="ECO:0007669"/>
    <property type="project" value="UniProtKB-ARBA"/>
</dbReference>
<evidence type="ECO:0000256" key="6">
    <source>
        <dbReference type="SAM" id="SignalP"/>
    </source>
</evidence>
<dbReference type="InterPro" id="IPR050430">
    <property type="entry name" value="Peptidase_S1"/>
</dbReference>
<dbReference type="PANTHER" id="PTHR24276:SF98">
    <property type="entry name" value="FI18310P1-RELATED"/>
    <property type="match status" value="1"/>
</dbReference>
<dbReference type="RefSeq" id="WP_246029976.1">
    <property type="nucleotide sequence ID" value="NZ_JBIUBA010000028.1"/>
</dbReference>
<dbReference type="InterPro" id="IPR033116">
    <property type="entry name" value="TRYPSIN_SER"/>
</dbReference>
<keyword evidence="4" id="KW-1015">Disulfide bond</keyword>
<comment type="similarity">
    <text evidence="2">Belongs to the peptidase S1 family.</text>
</comment>
<comment type="caution">
    <text evidence="8">The sequence shown here is derived from an EMBL/GenBank/DDBJ whole genome shotgun (WGS) entry which is preliminary data.</text>
</comment>
<keyword evidence="5" id="KW-0378">Hydrolase</keyword>
<dbReference type="AlphaFoldDB" id="A0A495XJT0"/>
<evidence type="ECO:0000313" key="9">
    <source>
        <dbReference type="Proteomes" id="UP000272729"/>
    </source>
</evidence>
<evidence type="ECO:0000256" key="2">
    <source>
        <dbReference type="ARBA" id="ARBA00007664"/>
    </source>
</evidence>
<dbReference type="FunFam" id="2.40.10.10:FF:000047">
    <property type="entry name" value="Trypsin eta"/>
    <property type="match status" value="1"/>
</dbReference>
<dbReference type="GO" id="GO:0005576">
    <property type="term" value="C:extracellular region"/>
    <property type="evidence" value="ECO:0007669"/>
    <property type="project" value="UniProtKB-SubCell"/>
</dbReference>
<dbReference type="GO" id="GO:0006508">
    <property type="term" value="P:proteolysis"/>
    <property type="evidence" value="ECO:0007669"/>
    <property type="project" value="UniProtKB-KW"/>
</dbReference>
<dbReference type="InterPro" id="IPR001314">
    <property type="entry name" value="Peptidase_S1A"/>
</dbReference>
<dbReference type="PROSITE" id="PS00135">
    <property type="entry name" value="TRYPSIN_SER"/>
    <property type="match status" value="1"/>
</dbReference>
<evidence type="ECO:0000256" key="3">
    <source>
        <dbReference type="ARBA" id="ARBA00022525"/>
    </source>
</evidence>
<reference evidence="8 9" key="1">
    <citation type="submission" date="2018-10" db="EMBL/GenBank/DDBJ databases">
        <title>Sequencing the genomes of 1000 actinobacteria strains.</title>
        <authorList>
            <person name="Klenk H.-P."/>
        </authorList>
    </citation>
    <scope>NUCLEOTIDE SEQUENCE [LARGE SCALE GENOMIC DNA]</scope>
    <source>
        <strain evidence="8 9">DSM 43911</strain>
    </source>
</reference>
<keyword evidence="3" id="KW-0964">Secreted</keyword>
<dbReference type="SUPFAM" id="SSF50494">
    <property type="entry name" value="Trypsin-like serine proteases"/>
    <property type="match status" value="1"/>
</dbReference>
<dbReference type="SMART" id="SM00020">
    <property type="entry name" value="Tryp_SPc"/>
    <property type="match status" value="1"/>
</dbReference>
<dbReference type="EMBL" id="RBXR01000001">
    <property type="protein sequence ID" value="RKT73084.1"/>
    <property type="molecule type" value="Genomic_DNA"/>
</dbReference>
<gene>
    <name evidence="8" type="ORF">DFJ66_6411</name>
</gene>
<proteinExistence type="inferred from homology"/>
<dbReference type="PROSITE" id="PS00134">
    <property type="entry name" value="TRYPSIN_HIS"/>
    <property type="match status" value="1"/>
</dbReference>
<feature type="domain" description="Peptidase S1" evidence="7">
    <location>
        <begin position="26"/>
        <end position="245"/>
    </location>
</feature>
<dbReference type="InterPro" id="IPR001254">
    <property type="entry name" value="Trypsin_dom"/>
</dbReference>
<keyword evidence="6" id="KW-0732">Signal</keyword>
<dbReference type="Gene3D" id="2.40.10.10">
    <property type="entry name" value="Trypsin-like serine proteases"/>
    <property type="match status" value="1"/>
</dbReference>
<sequence length="245" mass="26092">MRTFLAVLLALVTLAPSAAATEDPKIVGGTVVEDVADYPFVVALLTAEGRQFCGGALTKPNQVMTAAHCMVGLKPEDIRVVAGRLDLTTGEGVVSKVTTIRVHPDYEAAEKGDDIAWLTTETTFPSRYQPIELPEPADVLYRPGTVGTVLGWGRTTEGGQTSDVLREVDVPVLSNKDCHEAYDQYNKIAMFCAGFPEGGKDACQGDSGGPFVVNGKLAGIVSWGEGCARPGKPGMYTRVKHYVTD</sequence>
<keyword evidence="9" id="KW-1185">Reference proteome</keyword>
<feature type="chain" id="PRO_5019790042" evidence="6">
    <location>
        <begin position="21"/>
        <end position="245"/>
    </location>
</feature>
<dbReference type="PANTHER" id="PTHR24276">
    <property type="entry name" value="POLYSERASE-RELATED"/>
    <property type="match status" value="1"/>
</dbReference>
<evidence type="ECO:0000313" key="8">
    <source>
        <dbReference type="EMBL" id="RKT73084.1"/>
    </source>
</evidence>
<dbReference type="PROSITE" id="PS50240">
    <property type="entry name" value="TRYPSIN_DOM"/>
    <property type="match status" value="1"/>
</dbReference>
<evidence type="ECO:0000256" key="5">
    <source>
        <dbReference type="RuleBase" id="RU363034"/>
    </source>
</evidence>
<accession>A0A495XJT0</accession>
<comment type="subcellular location">
    <subcellularLocation>
        <location evidence="1">Secreted</location>
    </subcellularLocation>
</comment>
<name>A0A495XJT0_9PSEU</name>
<dbReference type="InterPro" id="IPR018114">
    <property type="entry name" value="TRYPSIN_HIS"/>
</dbReference>